<protein>
    <submittedName>
        <fullName evidence="1">Uncharacterized protein</fullName>
    </submittedName>
</protein>
<dbReference type="Gene3D" id="3.80.10.10">
    <property type="entry name" value="Ribonuclease Inhibitor"/>
    <property type="match status" value="1"/>
</dbReference>
<dbReference type="InParanoid" id="G0PK89"/>
<dbReference type="InterPro" id="IPR032675">
    <property type="entry name" value="LRR_dom_sf"/>
</dbReference>
<gene>
    <name evidence="1" type="ORF">CAEBREN_03739</name>
</gene>
<dbReference type="PANTHER" id="PTHR12904:SF28">
    <property type="entry name" value="ATP SYNTHASE SUBUNIT ALPHA-RELATED"/>
    <property type="match status" value="1"/>
</dbReference>
<dbReference type="OrthoDB" id="433501at2759"/>
<dbReference type="Proteomes" id="UP000008068">
    <property type="component" value="Unassembled WGS sequence"/>
</dbReference>
<name>G0PK89_CAEBE</name>
<evidence type="ECO:0000313" key="1">
    <source>
        <dbReference type="EMBL" id="EGT31875.1"/>
    </source>
</evidence>
<dbReference type="PANTHER" id="PTHR12904">
    <property type="match status" value="1"/>
</dbReference>
<dbReference type="GO" id="GO:0031462">
    <property type="term" value="C:Cul2-RING ubiquitin ligase complex"/>
    <property type="evidence" value="ECO:0007669"/>
    <property type="project" value="TreeGrafter"/>
</dbReference>
<proteinExistence type="predicted"/>
<organism evidence="2">
    <name type="scientific">Caenorhabditis brenneri</name>
    <name type="common">Nematode worm</name>
    <dbReference type="NCBI Taxonomy" id="135651"/>
    <lineage>
        <taxon>Eukaryota</taxon>
        <taxon>Metazoa</taxon>
        <taxon>Ecdysozoa</taxon>
        <taxon>Nematoda</taxon>
        <taxon>Chromadorea</taxon>
        <taxon>Rhabditida</taxon>
        <taxon>Rhabditina</taxon>
        <taxon>Rhabditomorpha</taxon>
        <taxon>Rhabditoidea</taxon>
        <taxon>Rhabditidae</taxon>
        <taxon>Peloderinae</taxon>
        <taxon>Caenorhabditis</taxon>
    </lineage>
</organism>
<dbReference type="SUPFAM" id="SSF52047">
    <property type="entry name" value="RNI-like"/>
    <property type="match status" value="1"/>
</dbReference>
<dbReference type="InterPro" id="IPR051341">
    <property type="entry name" value="Zyg-11_UBL_adapter"/>
</dbReference>
<dbReference type="HOGENOM" id="CLU_054450_0_0_1"/>
<evidence type="ECO:0000313" key="2">
    <source>
        <dbReference type="Proteomes" id="UP000008068"/>
    </source>
</evidence>
<sequence>MPELFSIVRFLGDILSEGSKRELRVLDISGYGSFEDKWMEVVSLMFPKLEVLKISGRKFCEEDFAILCNNLPNLHTLHFGHSNLENLNGVSKLKNLKNLAIDCSQFLNKKDVEELFKLKNLKTLSLSHNSRRGFKNDYYFAKRLPELTHLEIKWRDADDRLLKKILLKLPKLQVVVANDTRINENIAPPTVAVYTNTNLNAIIKSLGYFRITGKREEILDAIQKIWEMYRNWGVQRISFCTPDQITAGINEVELLLDTFKFDRKVVKAVNSCVEIFACFATDDGHLNAKKIVSLSLKNLENHLKNRTHPNKQIFKSIWLDVRRFIENTENLNIDKIAALAMESIIYGGGAFYWEPYCAEVLEKLLDDMNLSSEYYKKINFRKFHECLTIIHKQDKWFAQTKASVEEVIKYIELFM</sequence>
<reference evidence="2" key="1">
    <citation type="submission" date="2011-07" db="EMBL/GenBank/DDBJ databases">
        <authorList>
            <consortium name="Caenorhabditis brenneri Sequencing and Analysis Consortium"/>
            <person name="Wilson R.K."/>
        </authorList>
    </citation>
    <scope>NUCLEOTIDE SEQUENCE [LARGE SCALE GENOMIC DNA]</scope>
    <source>
        <strain evidence="2">PB2801</strain>
    </source>
</reference>
<keyword evidence="2" id="KW-1185">Reference proteome</keyword>
<accession>G0PK89</accession>
<dbReference type="eggNOG" id="KOG3665">
    <property type="taxonomic scope" value="Eukaryota"/>
</dbReference>
<dbReference type="AlphaFoldDB" id="G0PK89"/>
<dbReference type="EMBL" id="GL380825">
    <property type="protein sequence ID" value="EGT31875.1"/>
    <property type="molecule type" value="Genomic_DNA"/>
</dbReference>